<accession>A0ABY7G815</accession>
<evidence type="ECO:0000313" key="2">
    <source>
        <dbReference type="EMBL" id="WAR29514.1"/>
    </source>
</evidence>
<keyword evidence="1" id="KW-1133">Transmembrane helix</keyword>
<dbReference type="EMBL" id="CP111027">
    <property type="protein sequence ID" value="WAR29514.1"/>
    <property type="molecule type" value="Genomic_DNA"/>
</dbReference>
<feature type="transmembrane region" description="Helical" evidence="1">
    <location>
        <begin position="14"/>
        <end position="37"/>
    </location>
</feature>
<evidence type="ECO:0000313" key="3">
    <source>
        <dbReference type="Proteomes" id="UP001164746"/>
    </source>
</evidence>
<feature type="transmembrane region" description="Helical" evidence="1">
    <location>
        <begin position="49"/>
        <end position="69"/>
    </location>
</feature>
<sequence length="76" mass="7986">MVVDVRVVHVGWMVLWYVSVGGCDGVGGVGGVDIGIVAVGRKVVMAVDLFLDVVVDVVVWVVFVILAMYDGFGGCD</sequence>
<dbReference type="Proteomes" id="UP001164746">
    <property type="component" value="Chromosome 16"/>
</dbReference>
<evidence type="ECO:0000256" key="1">
    <source>
        <dbReference type="SAM" id="Phobius"/>
    </source>
</evidence>
<proteinExistence type="predicted"/>
<keyword evidence="1" id="KW-0472">Membrane</keyword>
<dbReference type="PROSITE" id="PS51257">
    <property type="entry name" value="PROKAR_LIPOPROTEIN"/>
    <property type="match status" value="1"/>
</dbReference>
<organism evidence="2 3">
    <name type="scientific">Mya arenaria</name>
    <name type="common">Soft-shell clam</name>
    <dbReference type="NCBI Taxonomy" id="6604"/>
    <lineage>
        <taxon>Eukaryota</taxon>
        <taxon>Metazoa</taxon>
        <taxon>Spiralia</taxon>
        <taxon>Lophotrochozoa</taxon>
        <taxon>Mollusca</taxon>
        <taxon>Bivalvia</taxon>
        <taxon>Autobranchia</taxon>
        <taxon>Heteroconchia</taxon>
        <taxon>Euheterodonta</taxon>
        <taxon>Imparidentia</taxon>
        <taxon>Neoheterodontei</taxon>
        <taxon>Myida</taxon>
        <taxon>Myoidea</taxon>
        <taxon>Myidae</taxon>
        <taxon>Mya</taxon>
    </lineage>
</organism>
<feature type="non-terminal residue" evidence="2">
    <location>
        <position position="76"/>
    </location>
</feature>
<keyword evidence="1" id="KW-0812">Transmembrane</keyword>
<protein>
    <recommendedName>
        <fullName evidence="4">Transmembrane protein</fullName>
    </recommendedName>
</protein>
<gene>
    <name evidence="2" type="ORF">MAR_003082</name>
</gene>
<evidence type="ECO:0008006" key="4">
    <source>
        <dbReference type="Google" id="ProtNLM"/>
    </source>
</evidence>
<keyword evidence="3" id="KW-1185">Reference proteome</keyword>
<name>A0ABY7G815_MYAAR</name>
<reference evidence="2" key="1">
    <citation type="submission" date="2022-11" db="EMBL/GenBank/DDBJ databases">
        <title>Centuries of genome instability and evolution in soft-shell clam transmissible cancer (bioRxiv).</title>
        <authorList>
            <person name="Hart S.F.M."/>
            <person name="Yonemitsu M.A."/>
            <person name="Giersch R.M."/>
            <person name="Beal B.F."/>
            <person name="Arriagada G."/>
            <person name="Davis B.W."/>
            <person name="Ostrander E.A."/>
            <person name="Goff S.P."/>
            <person name="Metzger M.J."/>
        </authorList>
    </citation>
    <scope>NUCLEOTIDE SEQUENCE</scope>
    <source>
        <strain evidence="2">MELC-2E11</strain>
        <tissue evidence="2">Siphon/mantle</tissue>
    </source>
</reference>